<gene>
    <name evidence="1" type="ORF">GGQ68_001951</name>
</gene>
<name>A0A7W6DT76_9RHOB</name>
<proteinExistence type="predicted"/>
<sequence length="72" mass="8103">MAYVEHVADNVFGSGLRDRLARLLETPFDRRYRERADAVASLRSKTDADLAAMGLKRSDILSHVFSGRSARH</sequence>
<comment type="caution">
    <text evidence="1">The sequence shown here is derived from an EMBL/GenBank/DDBJ whole genome shotgun (WGS) entry which is preliminary data.</text>
</comment>
<dbReference type="AlphaFoldDB" id="A0A7W6DT76"/>
<evidence type="ECO:0000313" key="1">
    <source>
        <dbReference type="EMBL" id="MBB3985618.1"/>
    </source>
</evidence>
<dbReference type="Proteomes" id="UP000541426">
    <property type="component" value="Unassembled WGS sequence"/>
</dbReference>
<protein>
    <submittedName>
        <fullName evidence="1">Uncharacterized protein YjiS (DUF1127 family)</fullName>
    </submittedName>
</protein>
<keyword evidence="2" id="KW-1185">Reference proteome</keyword>
<organism evidence="1 2">
    <name type="scientific">Sagittula marina</name>
    <dbReference type="NCBI Taxonomy" id="943940"/>
    <lineage>
        <taxon>Bacteria</taxon>
        <taxon>Pseudomonadati</taxon>
        <taxon>Pseudomonadota</taxon>
        <taxon>Alphaproteobacteria</taxon>
        <taxon>Rhodobacterales</taxon>
        <taxon>Roseobacteraceae</taxon>
        <taxon>Sagittula</taxon>
    </lineage>
</organism>
<evidence type="ECO:0000313" key="2">
    <source>
        <dbReference type="Proteomes" id="UP000541426"/>
    </source>
</evidence>
<dbReference type="RefSeq" id="WP_183965344.1">
    <property type="nucleotide sequence ID" value="NZ_BAABBZ010000018.1"/>
</dbReference>
<accession>A0A7W6DT76</accession>
<reference evidence="1 2" key="1">
    <citation type="submission" date="2020-08" db="EMBL/GenBank/DDBJ databases">
        <title>Genomic Encyclopedia of Type Strains, Phase IV (KMG-IV): sequencing the most valuable type-strain genomes for metagenomic binning, comparative biology and taxonomic classification.</title>
        <authorList>
            <person name="Goeker M."/>
        </authorList>
    </citation>
    <scope>NUCLEOTIDE SEQUENCE [LARGE SCALE GENOMIC DNA]</scope>
    <source>
        <strain evidence="1 2">DSM 102235</strain>
    </source>
</reference>
<dbReference type="EMBL" id="JACIEJ010000004">
    <property type="protein sequence ID" value="MBB3985618.1"/>
    <property type="molecule type" value="Genomic_DNA"/>
</dbReference>